<proteinExistence type="predicted"/>
<protein>
    <recommendedName>
        <fullName evidence="5">TerB N-terminal domain-containing protein</fullName>
    </recommendedName>
</protein>
<reference evidence="3 4" key="1">
    <citation type="journal article" date="2019" name="Front. Microbiol.">
        <title>Thermoanaerosceptrum fracticalcis gen. nov. sp. nov., a Novel Fumarate-Fermenting Microorganism From a Deep Fractured Carbonate Aquifer of the US Great Basin.</title>
        <authorList>
            <person name="Hamilton-Brehm S.D."/>
            <person name="Stewart L.E."/>
            <person name="Zavarin M."/>
            <person name="Caldwell M."/>
            <person name="Lawson P.A."/>
            <person name="Onstott T.C."/>
            <person name="Grzymski J."/>
            <person name="Neveux I."/>
            <person name="Lollar B.S."/>
            <person name="Russell C.E."/>
            <person name="Moser D.P."/>
        </authorList>
    </citation>
    <scope>NUCLEOTIDE SEQUENCE [LARGE SCALE GENOMIC DNA]</scope>
    <source>
        <strain evidence="3 4">DRI-13</strain>
    </source>
</reference>
<dbReference type="OrthoDB" id="2663344at2"/>
<dbReference type="AlphaFoldDB" id="A0A7G6E073"/>
<evidence type="ECO:0000259" key="2">
    <source>
        <dbReference type="Pfam" id="PF15615"/>
    </source>
</evidence>
<dbReference type="RefSeq" id="WP_034424804.1">
    <property type="nucleotide sequence ID" value="NZ_CP045798.1"/>
</dbReference>
<feature type="domain" description="TerB N-terminal" evidence="1">
    <location>
        <begin position="661"/>
        <end position="866"/>
    </location>
</feature>
<accession>A0A7G6E073</accession>
<dbReference type="Proteomes" id="UP000515847">
    <property type="component" value="Chromosome"/>
</dbReference>
<evidence type="ECO:0000313" key="3">
    <source>
        <dbReference type="EMBL" id="QNB45477.1"/>
    </source>
</evidence>
<name>A0A7G6E073_THEFR</name>
<evidence type="ECO:0008006" key="5">
    <source>
        <dbReference type="Google" id="ProtNLM"/>
    </source>
</evidence>
<dbReference type="KEGG" id="tfr:BR63_03580"/>
<evidence type="ECO:0000259" key="1">
    <source>
        <dbReference type="Pfam" id="PF13208"/>
    </source>
</evidence>
<dbReference type="InterPro" id="IPR025266">
    <property type="entry name" value="TerB_N"/>
</dbReference>
<dbReference type="EMBL" id="CP045798">
    <property type="protein sequence ID" value="QNB45477.1"/>
    <property type="molecule type" value="Genomic_DNA"/>
</dbReference>
<dbReference type="InterPro" id="IPR028932">
    <property type="entry name" value="TerB-C"/>
</dbReference>
<dbReference type="Pfam" id="PF13208">
    <property type="entry name" value="TerB_N"/>
    <property type="match status" value="1"/>
</dbReference>
<organism evidence="3 4">
    <name type="scientific">Thermanaerosceptrum fracticalcis</name>
    <dbReference type="NCBI Taxonomy" id="1712410"/>
    <lineage>
        <taxon>Bacteria</taxon>
        <taxon>Bacillati</taxon>
        <taxon>Bacillota</taxon>
        <taxon>Clostridia</taxon>
        <taxon>Eubacteriales</taxon>
        <taxon>Peptococcaceae</taxon>
        <taxon>Thermanaerosceptrum</taxon>
    </lineage>
</organism>
<feature type="domain" description="TerB-C" evidence="2">
    <location>
        <begin position="1137"/>
        <end position="1215"/>
    </location>
</feature>
<dbReference type="Pfam" id="PF15615">
    <property type="entry name" value="TerB_C"/>
    <property type="match status" value="2"/>
</dbReference>
<sequence length="1220" mass="140578">MSFVKKIIDGIKKVFSGSKYRVVLSIENKRIVLNTYKGTRKVPFTQLLNKHMELGKLSPCIKKEKERLVIPFENLEQVKTELSFINSVDQNNQLEVLIPEEIKTLKPINIPAKFEINYSWSDAEQVILQKMEGTYFGKGWFVSKNGYWNIPGLNENDELWLDKTKIQGKEILEFVSHVISEWEKRGLPVKCEISTGTEPAFIIRINEVGENSIGCEILWRVKAESISEIPSVEGYVISEHILCEGLNVAKLPVKLPLQSKSFSLLGDDIAVFQKHILPRIRKWTQGNVEELAKMHRILESAGELVLLVERKELNSVGTAEAVPLFVCEKERVKAEEISRKILPETKYIRLNTGWYPVEKLKQLGLGPMGRLMDGTSLSNYIKLTTTEILRRGSERFDGPWQRIEFPEIKLPADDTPYSIALKHLDFLEQWGIPGGFIGTFAEYQTTVLENLAKVLQKSPKVRILIVGKKVLFDGMSEKWKQILSGRYDGNKKDPELKANTAGVFAATPNALELYPGLSQAKWDILLIMEPDALVKSSTSRLFNNLVSCKARVVLGVFTGTEFYSHRQSFEALSTIFGIQDREIGWKYGLRNPNEKRVVLPPPYRLKYKPVNNKNLQGYPAELTVKSDFPDKTMPIPPRTEKRIQVSDKENSGIVISISIENSNRYYSGDSSFVEEAKKRVGYVEYSAKFIPFMSYWPTYNSMSREQQKWYFYWRGQVRKGIYHDTDLSYIFVHVYELINNVGVRDPMDGYWQLYNVWINYRECFPKLDHYLVDWITDYVALHKCNVDLLEIYKQLVNRNIYSFYPDILLASYSKLGLPQLPLALINQLTDYNVLRSKFYNEGCQALLEEYIPKTIEKVNAYLLQKHHLGILDFFKPSQTEKIQREPFRSAVYCHKSSREITIETVPFTKHKPLRDFLTSVVKHTENKLREIKGYTGRLRGYTIEPDIMKWIDDYLTSELKGPEITVKPSPKIEIDASKVAQLIKDSDKVRDMLIADEGVTEVPGKVQNVEPTIIAGRIERPPGTLDKLLTDLEPVHQMLRVLDRQQLHLLRVLAEHQWELGDKELNGLFPDMFIDPVVDSINEVSLKYVGDLLIAVERDKKVVADDFRDELEYLLPRLEEPTIQKAEDTYKALDLPEEWERFRANISAFQYKALLAIVKQEDLVSSINRIAEESFMMPEMLIDSINELALENIGDMIIEVESFPPVINEEYLEMVKKITA</sequence>
<gene>
    <name evidence="3" type="ORF">BR63_03580</name>
</gene>
<feature type="domain" description="TerB-C" evidence="2">
    <location>
        <begin position="967"/>
        <end position="1112"/>
    </location>
</feature>
<keyword evidence="4" id="KW-1185">Reference proteome</keyword>
<evidence type="ECO:0000313" key="4">
    <source>
        <dbReference type="Proteomes" id="UP000515847"/>
    </source>
</evidence>